<dbReference type="GO" id="GO:0004497">
    <property type="term" value="F:monooxygenase activity"/>
    <property type="evidence" value="ECO:0007669"/>
    <property type="project" value="UniProtKB-KW"/>
</dbReference>
<evidence type="ECO:0000256" key="8">
    <source>
        <dbReference type="ARBA" id="ARBA00022989"/>
    </source>
</evidence>
<evidence type="ECO:0000313" key="14">
    <source>
        <dbReference type="Proteomes" id="UP001140091"/>
    </source>
</evidence>
<dbReference type="PANTHER" id="PTHR24305:SF166">
    <property type="entry name" value="CYTOCHROME P450 12A4, MITOCHONDRIAL-RELATED"/>
    <property type="match status" value="1"/>
</dbReference>
<dbReference type="InterPro" id="IPR002401">
    <property type="entry name" value="Cyt_P450_E_grp-I"/>
</dbReference>
<comment type="similarity">
    <text evidence="4">Belongs to the cytochrome P450 family.</text>
</comment>
<organism evidence="13 14">
    <name type="scientific">Candolleomyces eurysporus</name>
    <dbReference type="NCBI Taxonomy" id="2828524"/>
    <lineage>
        <taxon>Eukaryota</taxon>
        <taxon>Fungi</taxon>
        <taxon>Dikarya</taxon>
        <taxon>Basidiomycota</taxon>
        <taxon>Agaricomycotina</taxon>
        <taxon>Agaricomycetes</taxon>
        <taxon>Agaricomycetidae</taxon>
        <taxon>Agaricales</taxon>
        <taxon>Agaricineae</taxon>
        <taxon>Psathyrellaceae</taxon>
        <taxon>Candolleomyces</taxon>
    </lineage>
</organism>
<keyword evidence="12" id="KW-0472">Membrane</keyword>
<comment type="cofactor">
    <cofactor evidence="1">
        <name>heme</name>
        <dbReference type="ChEBI" id="CHEBI:30413"/>
    </cofactor>
</comment>
<gene>
    <name evidence="13" type="ORF">H1R20_g10024</name>
</gene>
<evidence type="ECO:0000256" key="2">
    <source>
        <dbReference type="ARBA" id="ARBA00004370"/>
    </source>
</evidence>
<keyword evidence="14" id="KW-1185">Reference proteome</keyword>
<dbReference type="Gene3D" id="1.10.630.10">
    <property type="entry name" value="Cytochrome P450"/>
    <property type="match status" value="1"/>
</dbReference>
<proteinExistence type="inferred from homology"/>
<dbReference type="GO" id="GO:0005506">
    <property type="term" value="F:iron ion binding"/>
    <property type="evidence" value="ECO:0007669"/>
    <property type="project" value="InterPro"/>
</dbReference>
<comment type="caution">
    <text evidence="13">The sequence shown here is derived from an EMBL/GenBank/DDBJ whole genome shotgun (WGS) entry which is preliminary data.</text>
</comment>
<keyword evidence="11" id="KW-0503">Monooxygenase</keyword>
<evidence type="ECO:0000313" key="13">
    <source>
        <dbReference type="EMBL" id="KAJ2927085.1"/>
    </source>
</evidence>
<keyword evidence="9" id="KW-0560">Oxidoreductase</keyword>
<reference evidence="13" key="1">
    <citation type="submission" date="2022-06" db="EMBL/GenBank/DDBJ databases">
        <title>Genome Sequence of Candolleomyces eurysporus.</title>
        <authorList>
            <person name="Buettner E."/>
        </authorList>
    </citation>
    <scope>NUCLEOTIDE SEQUENCE</scope>
    <source>
        <strain evidence="13">VTCC 930004</strain>
    </source>
</reference>
<dbReference type="InterPro" id="IPR050121">
    <property type="entry name" value="Cytochrome_P450_monoxygenase"/>
</dbReference>
<evidence type="ECO:0000256" key="3">
    <source>
        <dbReference type="ARBA" id="ARBA00004721"/>
    </source>
</evidence>
<dbReference type="PRINTS" id="PR00385">
    <property type="entry name" value="P450"/>
</dbReference>
<dbReference type="PANTHER" id="PTHR24305">
    <property type="entry name" value="CYTOCHROME P450"/>
    <property type="match status" value="1"/>
</dbReference>
<dbReference type="PRINTS" id="PR00463">
    <property type="entry name" value="EP450I"/>
</dbReference>
<evidence type="ECO:0000256" key="7">
    <source>
        <dbReference type="ARBA" id="ARBA00022723"/>
    </source>
</evidence>
<evidence type="ECO:0008006" key="15">
    <source>
        <dbReference type="Google" id="ProtNLM"/>
    </source>
</evidence>
<evidence type="ECO:0000256" key="11">
    <source>
        <dbReference type="ARBA" id="ARBA00023033"/>
    </source>
</evidence>
<comment type="subcellular location">
    <subcellularLocation>
        <location evidence="2">Membrane</location>
    </subcellularLocation>
</comment>
<comment type="pathway">
    <text evidence="3">Secondary metabolite biosynthesis; terpenoid biosynthesis.</text>
</comment>
<keyword evidence="8" id="KW-1133">Transmembrane helix</keyword>
<dbReference type="InterPro" id="IPR001128">
    <property type="entry name" value="Cyt_P450"/>
</dbReference>
<keyword evidence="7" id="KW-0479">Metal-binding</keyword>
<sequence length="436" mass="48846">MITVAELVSPERLVMVRQLATSLVATFGAYGVYRLLDFFYRQWTSPLRDLPGPPNESVVFGNLKSLWGAPSKKLYTTDCKALNHIVMNSSVYQKPAPARWFLSRLLGEGVLIVEGETHKNQRKIMVREFSFGAAQIRELTEIFIDKSLELRDAWTAEISREGEVATVNGLAWLSRMTLDVIGLAGFNYKFNALADGEERTELSHAFANLFGRAAGRPGPFMLMRARFPLLRWIPARSDASRKQARSSMVTIGKELLQNSKDSLVKDGKFEKSSLTNRNLLTLLVRANMDTDIPENQRMSDEEVLAQVPTFIVAGHETTSTATAWALFALSKAPETQKKLRDELLAVPNDNPSMDELNSLPYLDAVVREALRLHAPVPNSSRVAVKDDILPLGKPVVDRYGKSHDSILIRKGDEVLIPIMVINHDKTIWGEDSHEFK</sequence>
<dbReference type="Pfam" id="PF00067">
    <property type="entry name" value="p450"/>
    <property type="match status" value="1"/>
</dbReference>
<dbReference type="GO" id="GO:0016020">
    <property type="term" value="C:membrane"/>
    <property type="evidence" value="ECO:0007669"/>
    <property type="project" value="UniProtKB-SubCell"/>
</dbReference>
<evidence type="ECO:0000256" key="1">
    <source>
        <dbReference type="ARBA" id="ARBA00001971"/>
    </source>
</evidence>
<evidence type="ECO:0000256" key="6">
    <source>
        <dbReference type="ARBA" id="ARBA00022692"/>
    </source>
</evidence>
<keyword evidence="10" id="KW-0408">Iron</keyword>
<dbReference type="OrthoDB" id="1470350at2759"/>
<dbReference type="SUPFAM" id="SSF48264">
    <property type="entry name" value="Cytochrome P450"/>
    <property type="match status" value="1"/>
</dbReference>
<dbReference type="GO" id="GO:0016705">
    <property type="term" value="F:oxidoreductase activity, acting on paired donors, with incorporation or reduction of molecular oxygen"/>
    <property type="evidence" value="ECO:0007669"/>
    <property type="project" value="InterPro"/>
</dbReference>
<evidence type="ECO:0000256" key="4">
    <source>
        <dbReference type="ARBA" id="ARBA00010617"/>
    </source>
</evidence>
<dbReference type="GO" id="GO:0020037">
    <property type="term" value="F:heme binding"/>
    <property type="evidence" value="ECO:0007669"/>
    <property type="project" value="InterPro"/>
</dbReference>
<evidence type="ECO:0000256" key="9">
    <source>
        <dbReference type="ARBA" id="ARBA00023002"/>
    </source>
</evidence>
<dbReference type="InterPro" id="IPR036396">
    <property type="entry name" value="Cyt_P450_sf"/>
</dbReference>
<protein>
    <recommendedName>
        <fullName evidence="15">Cytochrome P450</fullName>
    </recommendedName>
</protein>
<evidence type="ECO:0000256" key="5">
    <source>
        <dbReference type="ARBA" id="ARBA00022617"/>
    </source>
</evidence>
<keyword evidence="5" id="KW-0349">Heme</keyword>
<dbReference type="Proteomes" id="UP001140091">
    <property type="component" value="Unassembled WGS sequence"/>
</dbReference>
<name>A0A9W8J9Z6_9AGAR</name>
<dbReference type="EMBL" id="JANBPK010001038">
    <property type="protein sequence ID" value="KAJ2927085.1"/>
    <property type="molecule type" value="Genomic_DNA"/>
</dbReference>
<evidence type="ECO:0000256" key="10">
    <source>
        <dbReference type="ARBA" id="ARBA00023004"/>
    </source>
</evidence>
<keyword evidence="6" id="KW-0812">Transmembrane</keyword>
<accession>A0A9W8J9Z6</accession>
<feature type="non-terminal residue" evidence="13">
    <location>
        <position position="1"/>
    </location>
</feature>
<evidence type="ECO:0000256" key="12">
    <source>
        <dbReference type="ARBA" id="ARBA00023136"/>
    </source>
</evidence>
<dbReference type="AlphaFoldDB" id="A0A9W8J9Z6"/>